<evidence type="ECO:0000256" key="13">
    <source>
        <dbReference type="HAMAP-Rule" id="MF_01810"/>
    </source>
</evidence>
<dbReference type="CDD" id="cd20070">
    <property type="entry name" value="5TM_YidC_Alb3"/>
    <property type="match status" value="1"/>
</dbReference>
<dbReference type="InterPro" id="IPR028055">
    <property type="entry name" value="YidC/Oxa/ALB_C"/>
</dbReference>
<feature type="domain" description="Membrane insertase YidC N-terminal" evidence="15">
    <location>
        <begin position="73"/>
        <end position="356"/>
    </location>
</feature>
<keyword evidence="5 13" id="KW-1003">Cell membrane</keyword>
<keyword evidence="9 13" id="KW-0472">Membrane</keyword>
<evidence type="ECO:0000256" key="3">
    <source>
        <dbReference type="ARBA" id="ARBA00015325"/>
    </source>
</evidence>
<evidence type="ECO:0000259" key="15">
    <source>
        <dbReference type="Pfam" id="PF14849"/>
    </source>
</evidence>
<dbReference type="EMBL" id="UIGR01000001">
    <property type="protein sequence ID" value="SUX34843.1"/>
    <property type="molecule type" value="Genomic_DNA"/>
</dbReference>
<dbReference type="PRINTS" id="PR01900">
    <property type="entry name" value="YIDCPROTEIN"/>
</dbReference>
<dbReference type="PRINTS" id="PR00701">
    <property type="entry name" value="60KDINNERMP"/>
</dbReference>
<comment type="subcellular location">
    <subcellularLocation>
        <location evidence="1">Cell inner membrane</location>
        <topology evidence="1">Multi-pass membrane protein</topology>
    </subcellularLocation>
    <subcellularLocation>
        <location evidence="13">Cell membrane</location>
        <topology evidence="13">Multi-pass membrane protein</topology>
    </subcellularLocation>
</comment>
<feature type="transmembrane region" description="Helical" evidence="13">
    <location>
        <begin position="477"/>
        <end position="497"/>
    </location>
</feature>
<evidence type="ECO:0000256" key="5">
    <source>
        <dbReference type="ARBA" id="ARBA00022475"/>
    </source>
</evidence>
<proteinExistence type="inferred from homology"/>
<evidence type="ECO:0000256" key="12">
    <source>
        <dbReference type="ARBA" id="ARBA00033342"/>
    </source>
</evidence>
<feature type="transmembrane region" description="Helical" evidence="13">
    <location>
        <begin position="367"/>
        <end position="387"/>
    </location>
</feature>
<evidence type="ECO:0000256" key="7">
    <source>
        <dbReference type="ARBA" id="ARBA00022927"/>
    </source>
</evidence>
<reference evidence="16 17" key="1">
    <citation type="submission" date="2018-06" db="EMBL/GenBank/DDBJ databases">
        <authorList>
            <consortium name="Pathogen Informatics"/>
            <person name="Doyle S."/>
        </authorList>
    </citation>
    <scope>NUCLEOTIDE SEQUENCE [LARGE SCALE GENOMIC DNA]</scope>
    <source>
        <strain evidence="16 17">NCTC8684</strain>
    </source>
</reference>
<evidence type="ECO:0000256" key="2">
    <source>
        <dbReference type="ARBA" id="ARBA00010527"/>
    </source>
</evidence>
<dbReference type="Gene3D" id="2.70.98.90">
    <property type="match status" value="1"/>
</dbReference>
<evidence type="ECO:0000259" key="14">
    <source>
        <dbReference type="Pfam" id="PF02096"/>
    </source>
</evidence>
<dbReference type="InterPro" id="IPR038221">
    <property type="entry name" value="YidC_periplasmic_sf"/>
</dbReference>
<comment type="caution">
    <text evidence="16">The sequence shown here is derived from an EMBL/GenBank/DDBJ whole genome shotgun (WGS) entry which is preliminary data.</text>
</comment>
<dbReference type="Pfam" id="PF14849">
    <property type="entry name" value="YidC_periplas"/>
    <property type="match status" value="1"/>
</dbReference>
<dbReference type="Pfam" id="PF02096">
    <property type="entry name" value="60KD_IMP"/>
    <property type="match status" value="1"/>
</dbReference>
<dbReference type="GO" id="GO:0005886">
    <property type="term" value="C:plasma membrane"/>
    <property type="evidence" value="ECO:0007669"/>
    <property type="project" value="UniProtKB-SubCell"/>
</dbReference>
<keyword evidence="8 13" id="KW-1133">Transmembrane helix</keyword>
<comment type="function">
    <text evidence="13">Required for the insertion and/or proper folding and/or complex formation of integral membrane proteins into the membrane. Involved in integration of membrane proteins that insert both dependently and independently of the Sec translocase complex, as well as at least some lipoproteins. Aids folding of multispanning membrane proteins.</text>
</comment>
<comment type="subunit">
    <text evidence="13">Interacts with the Sec translocase complex via SecD. Specifically interacts with transmembrane segments of nascent integral membrane proteins during membrane integration.</text>
</comment>
<dbReference type="NCBIfam" id="TIGR03592">
    <property type="entry name" value="yidC_oxa1_cterm"/>
    <property type="match status" value="1"/>
</dbReference>
<sequence length="557" mass="61893">MTRFPELSGIEKMDSKRLIIFVLLSVGILFGWNEYFMPKHTPQQQAAKTQATTGAANNVAQPADANKLTRGQRIQVKTDLVEAEIDTVGGDLRSLKLLKHGAAEDHKQPFQLFEDSAKRVYVAQTGLVAASNPALPTHKTVFASDKPSYQLTGDTLEVKLTAPDANGVKVSKVYTFKKNSYEIGVRYDIVNGGAAPLAPTAYYRLLRDSQAPEGEGRMAHTYTGPAVYTSEHKFQKVSFDDLAKGKGDYAKTTTDGWVAMLQHYFMSAWILKPLDGASVCKDERSCRFELKETAGLNSAAALVDYATVAPGKSLSVSVPLYAGPEEYNIISKLADGMEYAKDFGIFYIFASPLFWLLVKLHGLVSNWGWAIVLLTLTVKAVFYPLTAASYRSMAKMKALAPRLERLKAQHGDDRMKFQQAVMEMYKTEKVNPLGGCLPMLIQIPVFIGLYWALLASVELRGAPWVLWYTDLARPDPYYILPVIMAATMFLQTFLNPPPADPMQAKMMKIMPLAFSALFFFFPAGLVLYYVVNNVLSMAQQWFINKQIEKSNKAALQS</sequence>
<dbReference type="InterPro" id="IPR047196">
    <property type="entry name" value="YidC_ALB_C"/>
</dbReference>
<feature type="transmembrane region" description="Helical" evidence="13">
    <location>
        <begin position="509"/>
        <end position="531"/>
    </location>
</feature>
<accession>A0AAX2MF43</accession>
<evidence type="ECO:0000313" key="17">
    <source>
        <dbReference type="Proteomes" id="UP000254029"/>
    </source>
</evidence>
<dbReference type="NCBIfam" id="NF002352">
    <property type="entry name" value="PRK01318.1-3"/>
    <property type="match status" value="1"/>
</dbReference>
<evidence type="ECO:0000313" key="16">
    <source>
        <dbReference type="EMBL" id="SUX34843.1"/>
    </source>
</evidence>
<comment type="similarity">
    <text evidence="2 13">Belongs to the OXA1/ALB3/YidC family. Type 1 subfamily.</text>
</comment>
<dbReference type="HAMAP" id="MF_01810">
    <property type="entry name" value="YidC_type1"/>
    <property type="match status" value="1"/>
</dbReference>
<dbReference type="InterPro" id="IPR001708">
    <property type="entry name" value="YidC/ALB3/OXA1/COX18"/>
</dbReference>
<evidence type="ECO:0000256" key="1">
    <source>
        <dbReference type="ARBA" id="ARBA00004429"/>
    </source>
</evidence>
<keyword evidence="6 13" id="KW-0812">Transmembrane</keyword>
<dbReference type="PANTHER" id="PTHR12428">
    <property type="entry name" value="OXA1"/>
    <property type="match status" value="1"/>
</dbReference>
<dbReference type="CDD" id="cd19961">
    <property type="entry name" value="EcYidC-like_peri"/>
    <property type="match status" value="1"/>
</dbReference>
<keyword evidence="7 13" id="KW-0653">Protein transport</keyword>
<gene>
    <name evidence="13 16" type="primary">yidC</name>
    <name evidence="16" type="ORF">NCTC8684_03704</name>
</gene>
<dbReference type="InterPro" id="IPR019998">
    <property type="entry name" value="Membr_insert_YidC"/>
</dbReference>
<keyword evidence="10 13" id="KW-0143">Chaperone</keyword>
<keyword evidence="4 13" id="KW-0813">Transport</keyword>
<dbReference type="GO" id="GO:0015031">
    <property type="term" value="P:protein transport"/>
    <property type="evidence" value="ECO:0007669"/>
    <property type="project" value="UniProtKB-KW"/>
</dbReference>
<evidence type="ECO:0000256" key="6">
    <source>
        <dbReference type="ARBA" id="ARBA00022692"/>
    </source>
</evidence>
<dbReference type="PANTHER" id="PTHR12428:SF65">
    <property type="entry name" value="CYTOCHROME C OXIDASE ASSEMBLY PROTEIN COX18, MITOCHONDRIAL"/>
    <property type="match status" value="1"/>
</dbReference>
<dbReference type="GO" id="GO:0032977">
    <property type="term" value="F:membrane insertase activity"/>
    <property type="evidence" value="ECO:0007669"/>
    <property type="project" value="InterPro"/>
</dbReference>
<evidence type="ECO:0000256" key="9">
    <source>
        <dbReference type="ARBA" id="ARBA00023136"/>
    </source>
</evidence>
<evidence type="ECO:0000256" key="8">
    <source>
        <dbReference type="ARBA" id="ARBA00022989"/>
    </source>
</evidence>
<evidence type="ECO:0000256" key="4">
    <source>
        <dbReference type="ARBA" id="ARBA00022448"/>
    </source>
</evidence>
<dbReference type="NCBIfam" id="TIGR03593">
    <property type="entry name" value="yidC_nterm"/>
    <property type="match status" value="1"/>
</dbReference>
<feature type="domain" description="Membrane insertase YidC/Oxa/ALB C-terminal" evidence="14">
    <location>
        <begin position="367"/>
        <end position="545"/>
    </location>
</feature>
<dbReference type="NCBIfam" id="NF002353">
    <property type="entry name" value="PRK01318.1-4"/>
    <property type="match status" value="1"/>
</dbReference>
<feature type="transmembrane region" description="Helical" evidence="13">
    <location>
        <begin position="18"/>
        <end position="36"/>
    </location>
</feature>
<feature type="transmembrane region" description="Helical" evidence="13">
    <location>
        <begin position="432"/>
        <end position="457"/>
    </location>
</feature>
<organism evidence="16 17">
    <name type="scientific">Chromobacterium violaceum</name>
    <dbReference type="NCBI Taxonomy" id="536"/>
    <lineage>
        <taxon>Bacteria</taxon>
        <taxon>Pseudomonadati</taxon>
        <taxon>Pseudomonadota</taxon>
        <taxon>Betaproteobacteria</taxon>
        <taxon>Neisseriales</taxon>
        <taxon>Chromobacteriaceae</taxon>
        <taxon>Chromobacterium</taxon>
    </lineage>
</organism>
<feature type="transmembrane region" description="Helical" evidence="13">
    <location>
        <begin position="343"/>
        <end position="361"/>
    </location>
</feature>
<evidence type="ECO:0000256" key="11">
    <source>
        <dbReference type="ARBA" id="ARBA00033245"/>
    </source>
</evidence>
<dbReference type="GO" id="GO:0051205">
    <property type="term" value="P:protein insertion into membrane"/>
    <property type="evidence" value="ECO:0007669"/>
    <property type="project" value="TreeGrafter"/>
</dbReference>
<dbReference type="InterPro" id="IPR028053">
    <property type="entry name" value="Membr_insert_YidC_N"/>
</dbReference>
<dbReference type="AlphaFoldDB" id="A0AAX2MF43"/>
<dbReference type="Proteomes" id="UP000254029">
    <property type="component" value="Unassembled WGS sequence"/>
</dbReference>
<name>A0AAX2MF43_CHRVL</name>
<protein>
    <recommendedName>
        <fullName evidence="3 13">Membrane protein insertase YidC</fullName>
    </recommendedName>
    <alternativeName>
        <fullName evidence="12 13">Foldase YidC</fullName>
    </alternativeName>
    <alternativeName>
        <fullName evidence="11 13">Membrane integrase YidC</fullName>
    </alternativeName>
    <alternativeName>
        <fullName evidence="13">Membrane protein YidC</fullName>
    </alternativeName>
</protein>
<evidence type="ECO:0000256" key="10">
    <source>
        <dbReference type="ARBA" id="ARBA00023186"/>
    </source>
</evidence>